<protein>
    <submittedName>
        <fullName evidence="1">Uncharacterized protein</fullName>
    </submittedName>
</protein>
<evidence type="ECO:0000313" key="1">
    <source>
        <dbReference type="EMBL" id="KAK7488404.1"/>
    </source>
</evidence>
<comment type="caution">
    <text evidence="1">The sequence shown here is derived from an EMBL/GenBank/DDBJ whole genome shotgun (WGS) entry which is preliminary data.</text>
</comment>
<dbReference type="EMBL" id="JACVVK020000151">
    <property type="protein sequence ID" value="KAK7488404.1"/>
    <property type="molecule type" value="Genomic_DNA"/>
</dbReference>
<proteinExistence type="predicted"/>
<dbReference type="AlphaFoldDB" id="A0ABD0KMQ2"/>
<gene>
    <name evidence="1" type="ORF">BaRGS_00020378</name>
</gene>
<sequence>MADPASTNAPVHATSSTVGPLYTDHSPRLPFPLCTPPVLQSVHCIQTTARACHSHCARPQFYSRAIVYRPQPAPAIPTVHAPSSTVGPLYTDHSPRLPFPLCTPQVLQSGHCIQTTARACHSHCARPQFYSRAIVYRPQPAPAPVLQSVHCIQTTARACPSSTVGPLYTDHSPRLPQFYTRAIVYRPQPAPAPVLHSGHCIQTTARACPSSTLGPLYTDHSPRLPQFYSRSIVYRPQPAPAPVLQSVHCIQTTARACPSSTVGPLYTDHSPRLPQFYSRAIVYRPQPAPAPVLQSVHCIQTTARACQKQNMIAHRDCTSRR</sequence>
<name>A0ABD0KMQ2_9CAEN</name>
<accession>A0ABD0KMQ2</accession>
<dbReference type="Proteomes" id="UP001519460">
    <property type="component" value="Unassembled WGS sequence"/>
</dbReference>
<reference evidence="1 2" key="1">
    <citation type="journal article" date="2023" name="Sci. Data">
        <title>Genome assembly of the Korean intertidal mud-creeper Batillaria attramentaria.</title>
        <authorList>
            <person name="Patra A.K."/>
            <person name="Ho P.T."/>
            <person name="Jun S."/>
            <person name="Lee S.J."/>
            <person name="Kim Y."/>
            <person name="Won Y.J."/>
        </authorList>
    </citation>
    <scope>NUCLEOTIDE SEQUENCE [LARGE SCALE GENOMIC DNA]</scope>
    <source>
        <strain evidence="1">Wonlab-2016</strain>
    </source>
</reference>
<organism evidence="1 2">
    <name type="scientific">Batillaria attramentaria</name>
    <dbReference type="NCBI Taxonomy" id="370345"/>
    <lineage>
        <taxon>Eukaryota</taxon>
        <taxon>Metazoa</taxon>
        <taxon>Spiralia</taxon>
        <taxon>Lophotrochozoa</taxon>
        <taxon>Mollusca</taxon>
        <taxon>Gastropoda</taxon>
        <taxon>Caenogastropoda</taxon>
        <taxon>Sorbeoconcha</taxon>
        <taxon>Cerithioidea</taxon>
        <taxon>Batillariidae</taxon>
        <taxon>Batillaria</taxon>
    </lineage>
</organism>
<evidence type="ECO:0000313" key="2">
    <source>
        <dbReference type="Proteomes" id="UP001519460"/>
    </source>
</evidence>
<keyword evidence="2" id="KW-1185">Reference proteome</keyword>